<accession>W4RS94</accession>
<reference evidence="1 2" key="1">
    <citation type="submission" date="2013-12" db="EMBL/GenBank/DDBJ databases">
        <title>NBRP : Genome information of microbial organism related human and environment.</title>
        <authorList>
            <person name="Hattori M."/>
            <person name="Oshima K."/>
            <person name="Inaba H."/>
            <person name="Suda W."/>
            <person name="Sakamoto M."/>
            <person name="Iino T."/>
            <person name="Kitahara M."/>
            <person name="Oshida Y."/>
            <person name="Iida T."/>
            <person name="Kudo T."/>
            <person name="Itoh T."/>
            <person name="Ahmed I."/>
            <person name="Ohkuma M."/>
        </authorList>
    </citation>
    <scope>NUCLEOTIDE SEQUENCE [LARGE SCALE GENOMIC DNA]</scope>
    <source>
        <strain evidence="1 2">JCM 21738</strain>
    </source>
</reference>
<dbReference type="EMBL" id="BAUW01000071">
    <property type="protein sequence ID" value="GAE47305.1"/>
    <property type="molecule type" value="Genomic_DNA"/>
</dbReference>
<organism evidence="1 2">
    <name type="scientific">Mesobacillus boroniphilus JCM 21738</name>
    <dbReference type="NCBI Taxonomy" id="1294265"/>
    <lineage>
        <taxon>Bacteria</taxon>
        <taxon>Bacillati</taxon>
        <taxon>Bacillota</taxon>
        <taxon>Bacilli</taxon>
        <taxon>Bacillales</taxon>
        <taxon>Bacillaceae</taxon>
        <taxon>Mesobacillus</taxon>
    </lineage>
</organism>
<dbReference type="AlphaFoldDB" id="W4RS94"/>
<sequence length="86" mass="9975">MVYLKFEMDEARKVSNEVESEYFTEEFIINKTDKTGYYGKSTDGKSIYFKKEKVAANVQIQNGDSVRLYFDKSGRIDGPVKIEKND</sequence>
<protein>
    <submittedName>
        <fullName evidence="1">Uncharacterized protein</fullName>
    </submittedName>
</protein>
<gene>
    <name evidence="1" type="ORF">JCM21738_4271</name>
</gene>
<keyword evidence="2" id="KW-1185">Reference proteome</keyword>
<dbReference type="Proteomes" id="UP000018949">
    <property type="component" value="Unassembled WGS sequence"/>
</dbReference>
<proteinExistence type="predicted"/>
<evidence type="ECO:0000313" key="1">
    <source>
        <dbReference type="EMBL" id="GAE47305.1"/>
    </source>
</evidence>
<evidence type="ECO:0000313" key="2">
    <source>
        <dbReference type="Proteomes" id="UP000018949"/>
    </source>
</evidence>
<name>W4RS94_9BACI</name>
<comment type="caution">
    <text evidence="1">The sequence shown here is derived from an EMBL/GenBank/DDBJ whole genome shotgun (WGS) entry which is preliminary data.</text>
</comment>